<dbReference type="OrthoDB" id="5413269at2759"/>
<evidence type="ECO:0000313" key="1">
    <source>
        <dbReference type="EMBL" id="KNG88862.1"/>
    </source>
</evidence>
<organism evidence="1 2">
    <name type="scientific">Aspergillus nomiae NRRL (strain ATCC 15546 / NRRL 13137 / CBS 260.88 / M93)</name>
    <dbReference type="NCBI Taxonomy" id="1509407"/>
    <lineage>
        <taxon>Eukaryota</taxon>
        <taxon>Fungi</taxon>
        <taxon>Dikarya</taxon>
        <taxon>Ascomycota</taxon>
        <taxon>Pezizomycotina</taxon>
        <taxon>Eurotiomycetes</taxon>
        <taxon>Eurotiomycetidae</taxon>
        <taxon>Eurotiales</taxon>
        <taxon>Aspergillaceae</taxon>
        <taxon>Aspergillus</taxon>
        <taxon>Aspergillus subgen. Circumdati</taxon>
    </lineage>
</organism>
<evidence type="ECO:0000313" key="2">
    <source>
        <dbReference type="Proteomes" id="UP000037505"/>
    </source>
</evidence>
<sequence>MAFQYTIALKNQHGSHSNYGVFMEPPQFSVDQKPWMNVWYTTFVPSGGDITIQTGVDFYAWAGSVNSAPAPGIIVSGGMVLMAGLGTSTTPGSTFDLQVEQSFPILAEVARNAPSGAYEIKCGTDFDEPNNKYLVGLAKPNHRGQVVPVASVAPGKNTKVQISPKLKFFIAETQHVAGEIVDYSAVSSRGATIDFSSGEGLGKHRASVVHAADGTFTVTYDS</sequence>
<proteinExistence type="predicted"/>
<keyword evidence="2" id="KW-1185">Reference proteome</keyword>
<reference evidence="1 2" key="1">
    <citation type="submission" date="2014-06" db="EMBL/GenBank/DDBJ databases">
        <title>The Genome of the Aflatoxigenic Filamentous Fungus Aspergillus nomius.</title>
        <authorList>
            <person name="Moore M.G."/>
            <person name="Shannon B.M."/>
            <person name="Brian M.M."/>
        </authorList>
    </citation>
    <scope>NUCLEOTIDE SEQUENCE [LARGE SCALE GENOMIC DNA]</scope>
    <source>
        <strain evidence="1 2">NRRL 13137</strain>
    </source>
</reference>
<name>A0A0L1JAW6_ASPN3</name>
<dbReference type="Proteomes" id="UP000037505">
    <property type="component" value="Unassembled WGS sequence"/>
</dbReference>
<dbReference type="EMBL" id="JNOM01000043">
    <property type="protein sequence ID" value="KNG88862.1"/>
    <property type="molecule type" value="Genomic_DNA"/>
</dbReference>
<protein>
    <submittedName>
        <fullName evidence="1">Uncharacterized protein</fullName>
    </submittedName>
</protein>
<dbReference type="RefSeq" id="XP_015409785.1">
    <property type="nucleotide sequence ID" value="XM_015548940.1"/>
</dbReference>
<accession>A0A0L1JAW6</accession>
<dbReference type="GeneID" id="26805487"/>
<dbReference type="STRING" id="1509407.A0A0L1JAW6"/>
<gene>
    <name evidence="1" type="ORF">ANOM_003683</name>
</gene>
<comment type="caution">
    <text evidence="1">The sequence shown here is derived from an EMBL/GenBank/DDBJ whole genome shotgun (WGS) entry which is preliminary data.</text>
</comment>
<dbReference type="AlphaFoldDB" id="A0A0L1JAW6"/>